<evidence type="ECO:0000313" key="2">
    <source>
        <dbReference type="WBParaSite" id="PSU_v2.g20809.t1"/>
    </source>
</evidence>
<dbReference type="InterPro" id="IPR000615">
    <property type="entry name" value="Bestrophin"/>
</dbReference>
<protein>
    <submittedName>
        <fullName evidence="2">Uncharacterized protein</fullName>
    </submittedName>
</protein>
<dbReference type="AlphaFoldDB" id="A0A914YTN6"/>
<dbReference type="GO" id="GO:0005254">
    <property type="term" value="F:chloride channel activity"/>
    <property type="evidence" value="ECO:0007669"/>
    <property type="project" value="TreeGrafter"/>
</dbReference>
<dbReference type="Proteomes" id="UP000887577">
    <property type="component" value="Unplaced"/>
</dbReference>
<dbReference type="WBParaSite" id="PSU_v2.g20809.t1">
    <property type="protein sequence ID" value="PSU_v2.g20809.t1"/>
    <property type="gene ID" value="PSU_v2.g20809"/>
</dbReference>
<organism evidence="1 2">
    <name type="scientific">Panagrolaimus superbus</name>
    <dbReference type="NCBI Taxonomy" id="310955"/>
    <lineage>
        <taxon>Eukaryota</taxon>
        <taxon>Metazoa</taxon>
        <taxon>Ecdysozoa</taxon>
        <taxon>Nematoda</taxon>
        <taxon>Chromadorea</taxon>
        <taxon>Rhabditida</taxon>
        <taxon>Tylenchina</taxon>
        <taxon>Panagrolaimomorpha</taxon>
        <taxon>Panagrolaimoidea</taxon>
        <taxon>Panagrolaimidae</taxon>
        <taxon>Panagrolaimus</taxon>
    </lineage>
</organism>
<keyword evidence="1" id="KW-1185">Reference proteome</keyword>
<dbReference type="PANTHER" id="PTHR10736:SF20">
    <property type="entry name" value="BESTROPHIN HOMOLOG 22"/>
    <property type="match status" value="1"/>
</dbReference>
<reference evidence="2" key="1">
    <citation type="submission" date="2022-11" db="UniProtKB">
        <authorList>
            <consortium name="WormBaseParasite"/>
        </authorList>
    </citation>
    <scope>IDENTIFICATION</scope>
</reference>
<proteinExistence type="predicted"/>
<name>A0A914YTN6_9BILA</name>
<dbReference type="PANTHER" id="PTHR10736">
    <property type="entry name" value="BESTROPHIN"/>
    <property type="match status" value="1"/>
</dbReference>
<sequence length="102" mass="11462">MLNPLGDNFGNFECNYIIDKNLITGLALVDNPELFLPELKKDAFWDQKKITPLHTFETAQESVSSMNGTASNVNFVKKSDVISMVPHKSKLITMSQEEQVCL</sequence>
<accession>A0A914YTN6</accession>
<evidence type="ECO:0000313" key="1">
    <source>
        <dbReference type="Proteomes" id="UP000887577"/>
    </source>
</evidence>